<dbReference type="Proteomes" id="UP001227964">
    <property type="component" value="Unassembled WGS sequence"/>
</dbReference>
<organism evidence="1 2">
    <name type="scientific">Marinobacter azerbaijanicus</name>
    <dbReference type="NCBI Taxonomy" id="3050455"/>
    <lineage>
        <taxon>Bacteria</taxon>
        <taxon>Pseudomonadati</taxon>
        <taxon>Pseudomonadota</taxon>
        <taxon>Gammaproteobacteria</taxon>
        <taxon>Pseudomonadales</taxon>
        <taxon>Marinobacteraceae</taxon>
        <taxon>Marinobacter</taxon>
    </lineage>
</organism>
<reference evidence="1 2" key="1">
    <citation type="submission" date="2023-06" db="EMBL/GenBank/DDBJ databases">
        <title>Marinobacter azerbaijanicus a moderately halophilic, isolated from Urmia Lake in Azerbaijan region of Iran.</title>
        <authorList>
            <person name="Sanchez-Porro C."/>
            <person name="Aghdam E.M."/>
            <person name="Saheb S.M."/>
            <person name="Tarhriz V."/>
            <person name="Kazemi E."/>
            <person name="Ammozegar M.A."/>
            <person name="Ventosa A."/>
            <person name="Hejazi M.S."/>
        </authorList>
    </citation>
    <scope>NUCLEOTIDE SEQUENCE [LARGE SCALE GENOMIC DNA]</scope>
    <source>
        <strain evidence="1 2">TBZ242</strain>
    </source>
</reference>
<keyword evidence="2" id="KW-1185">Reference proteome</keyword>
<evidence type="ECO:0000313" key="1">
    <source>
        <dbReference type="EMBL" id="MDL0433965.1"/>
    </source>
</evidence>
<dbReference type="EMBL" id="JASSVS010000028">
    <property type="protein sequence ID" value="MDL0433965.1"/>
    <property type="molecule type" value="Genomic_DNA"/>
</dbReference>
<sequence length="124" mass="14119">MNAHQIGWCDEAEKGLDIAARSPEEMESIKANVKAGKAQLWQMQGTQKDTYLVTRVERPPHGERVLVLVVCQGSDADLIIPWCMHLAEDSGIKRLRAHIERDGLVRKFERFGWTKKETVIAHGW</sequence>
<gene>
    <name evidence="1" type="ORF">QPM17_22755</name>
</gene>
<evidence type="ECO:0000313" key="2">
    <source>
        <dbReference type="Proteomes" id="UP001227964"/>
    </source>
</evidence>
<accession>A0ABT7IJT8</accession>
<name>A0ABT7IJT8_9GAMM</name>
<proteinExistence type="predicted"/>
<dbReference type="RefSeq" id="WP_285394039.1">
    <property type="nucleotide sequence ID" value="NZ_JASSVS010000028.1"/>
</dbReference>
<comment type="caution">
    <text evidence="1">The sequence shown here is derived from an EMBL/GenBank/DDBJ whole genome shotgun (WGS) entry which is preliminary data.</text>
</comment>
<protein>
    <submittedName>
        <fullName evidence="1">Uncharacterized protein</fullName>
    </submittedName>
</protein>